<organism evidence="3 4">
    <name type="scientific">Datura stramonium</name>
    <name type="common">Jimsonweed</name>
    <name type="synonym">Common thornapple</name>
    <dbReference type="NCBI Taxonomy" id="4076"/>
    <lineage>
        <taxon>Eukaryota</taxon>
        <taxon>Viridiplantae</taxon>
        <taxon>Streptophyta</taxon>
        <taxon>Embryophyta</taxon>
        <taxon>Tracheophyta</taxon>
        <taxon>Spermatophyta</taxon>
        <taxon>Magnoliopsida</taxon>
        <taxon>eudicotyledons</taxon>
        <taxon>Gunneridae</taxon>
        <taxon>Pentapetalae</taxon>
        <taxon>asterids</taxon>
        <taxon>lamiids</taxon>
        <taxon>Solanales</taxon>
        <taxon>Solanaceae</taxon>
        <taxon>Solanoideae</taxon>
        <taxon>Datureae</taxon>
        <taxon>Datura</taxon>
    </lineage>
</organism>
<name>A0ABS8RRN8_DATST</name>
<proteinExistence type="predicted"/>
<gene>
    <name evidence="3" type="ORF">HAX54_052408</name>
</gene>
<reference evidence="3 4" key="1">
    <citation type="journal article" date="2021" name="BMC Genomics">
        <title>Datura genome reveals duplications of psychoactive alkaloid biosynthetic genes and high mutation rate following tissue culture.</title>
        <authorList>
            <person name="Rajewski A."/>
            <person name="Carter-House D."/>
            <person name="Stajich J."/>
            <person name="Litt A."/>
        </authorList>
    </citation>
    <scope>NUCLEOTIDE SEQUENCE [LARGE SCALE GENOMIC DNA]</scope>
    <source>
        <strain evidence="3">AR-01</strain>
    </source>
</reference>
<feature type="region of interest" description="Disordered" evidence="1">
    <location>
        <begin position="1"/>
        <end position="27"/>
    </location>
</feature>
<feature type="compositionally biased region" description="Basic residues" evidence="1">
    <location>
        <begin position="10"/>
        <end position="19"/>
    </location>
</feature>
<evidence type="ECO:0000256" key="2">
    <source>
        <dbReference type="SAM" id="Phobius"/>
    </source>
</evidence>
<feature type="transmembrane region" description="Helical" evidence="2">
    <location>
        <begin position="49"/>
        <end position="73"/>
    </location>
</feature>
<evidence type="ECO:0000256" key="1">
    <source>
        <dbReference type="SAM" id="MobiDB-lite"/>
    </source>
</evidence>
<keyword evidence="2" id="KW-0472">Membrane</keyword>
<evidence type="ECO:0000313" key="3">
    <source>
        <dbReference type="EMBL" id="MCD7449446.1"/>
    </source>
</evidence>
<keyword evidence="2" id="KW-0812">Transmembrane</keyword>
<accession>A0ABS8RRN8</accession>
<sequence>MVTGNSSASRRSRSAKRRWNAGSRHWQEPFRPNQRSIWNFVGSNQLVLAFHRCIIGAPFVFPGFCLSLTTAAVRISGSM</sequence>
<dbReference type="Proteomes" id="UP000823775">
    <property type="component" value="Unassembled WGS sequence"/>
</dbReference>
<protein>
    <submittedName>
        <fullName evidence="3">Uncharacterized protein</fullName>
    </submittedName>
</protein>
<keyword evidence="4" id="KW-1185">Reference proteome</keyword>
<dbReference type="EMBL" id="JACEIK010000095">
    <property type="protein sequence ID" value="MCD7449446.1"/>
    <property type="molecule type" value="Genomic_DNA"/>
</dbReference>
<evidence type="ECO:0000313" key="4">
    <source>
        <dbReference type="Proteomes" id="UP000823775"/>
    </source>
</evidence>
<feature type="non-terminal residue" evidence="3">
    <location>
        <position position="79"/>
    </location>
</feature>
<comment type="caution">
    <text evidence="3">The sequence shown here is derived from an EMBL/GenBank/DDBJ whole genome shotgun (WGS) entry which is preliminary data.</text>
</comment>
<keyword evidence="2" id="KW-1133">Transmembrane helix</keyword>